<feature type="compositionally biased region" description="Pro residues" evidence="1">
    <location>
        <begin position="490"/>
        <end position="506"/>
    </location>
</feature>
<feature type="compositionally biased region" description="Basic residues" evidence="1">
    <location>
        <begin position="507"/>
        <end position="518"/>
    </location>
</feature>
<evidence type="ECO:0000256" key="1">
    <source>
        <dbReference type="SAM" id="MobiDB-lite"/>
    </source>
</evidence>
<dbReference type="Proteomes" id="UP000077266">
    <property type="component" value="Unassembled WGS sequence"/>
</dbReference>
<feature type="region of interest" description="Disordered" evidence="1">
    <location>
        <begin position="654"/>
        <end position="678"/>
    </location>
</feature>
<organism evidence="2 3">
    <name type="scientific">Exidia glandulosa HHB12029</name>
    <dbReference type="NCBI Taxonomy" id="1314781"/>
    <lineage>
        <taxon>Eukaryota</taxon>
        <taxon>Fungi</taxon>
        <taxon>Dikarya</taxon>
        <taxon>Basidiomycota</taxon>
        <taxon>Agaricomycotina</taxon>
        <taxon>Agaricomycetes</taxon>
        <taxon>Auriculariales</taxon>
        <taxon>Exidiaceae</taxon>
        <taxon>Exidia</taxon>
    </lineage>
</organism>
<evidence type="ECO:0000313" key="3">
    <source>
        <dbReference type="Proteomes" id="UP000077266"/>
    </source>
</evidence>
<feature type="compositionally biased region" description="Acidic residues" evidence="1">
    <location>
        <begin position="663"/>
        <end position="678"/>
    </location>
</feature>
<dbReference type="AlphaFoldDB" id="A0A165BX07"/>
<evidence type="ECO:0000313" key="2">
    <source>
        <dbReference type="EMBL" id="KZV81398.1"/>
    </source>
</evidence>
<dbReference type="EMBL" id="KV426394">
    <property type="protein sequence ID" value="KZV81398.1"/>
    <property type="molecule type" value="Genomic_DNA"/>
</dbReference>
<gene>
    <name evidence="2" type="ORF">EXIGLDRAFT_844643</name>
</gene>
<feature type="region of interest" description="Disordered" evidence="1">
    <location>
        <begin position="169"/>
        <end position="195"/>
    </location>
</feature>
<accession>A0A165BX07</accession>
<name>A0A165BX07_EXIGL</name>
<keyword evidence="3" id="KW-1185">Reference proteome</keyword>
<feature type="region of interest" description="Disordered" evidence="1">
    <location>
        <begin position="471"/>
        <end position="528"/>
    </location>
</feature>
<protein>
    <submittedName>
        <fullName evidence="2">Uncharacterized protein</fullName>
    </submittedName>
</protein>
<sequence length="678" mass="76937">MASGATRRRRLPPGVDYTRALSVELLASALDYLDQPDVLRTARVSKWLVRADNNATDYVSDSSWTGNKKFHDQLDDAAKGDGAITSYRVVVHFRLHYNGYGRENSVDKLRALIKILTARTVPRLHALFPRIKALRLVFPDDLRPVAFDILRHPAPVLESLCLEFTDPQWYNSDDEDNSYPDSEGEDADGTEAPNVESDLKSVVPAAAGVHSERFLPSDLFGGQAPRLQSIDMSGVRLGGKPISVLSRVRNAHINLDVPLHSLGRSPAEHLPALSRLILGVSEESIPESGLPKSSLALPATLSSFCIRAFDDSYVEDILEDTGITSSTDRIVPTVEVELMGDNNRYTSRQYDWATLLNELDAAHSMRIEYYPPNTHRHFFSITPDLSLSVESPNGIVRTVHWTDSDFCTREDDHDEEHYFTQFKDFSRLRCSSLQLITVAHPYLPALFALKELPSLRRLEIDMDEFEAPFWKTQATDESDDYAGGDHTPPRRPTPPPRRPPRPPRPSPPRRKGRNRRGGRGQWYDEDVDEDWYDPDDPWREDDMDGIPRWYSNWESSSAECGLLNTFDEEDEEHTLQCPALETVVLRTSYSHTNVHMRQLAHFGRALGLLDREEGGRPRLVLLGVELSYTRYGTLHLKVFEEVEQVPLPAVRYRKDDHAGNYDPETDYEDYVSDDEAEV</sequence>
<feature type="compositionally biased region" description="Acidic residues" evidence="1">
    <location>
        <begin position="172"/>
        <end position="189"/>
    </location>
</feature>
<proteinExistence type="predicted"/>
<reference evidence="2 3" key="1">
    <citation type="journal article" date="2016" name="Mol. Biol. Evol.">
        <title>Comparative Genomics of Early-Diverging Mushroom-Forming Fungi Provides Insights into the Origins of Lignocellulose Decay Capabilities.</title>
        <authorList>
            <person name="Nagy L.G."/>
            <person name="Riley R."/>
            <person name="Tritt A."/>
            <person name="Adam C."/>
            <person name="Daum C."/>
            <person name="Floudas D."/>
            <person name="Sun H."/>
            <person name="Yadav J.S."/>
            <person name="Pangilinan J."/>
            <person name="Larsson K.H."/>
            <person name="Matsuura K."/>
            <person name="Barry K."/>
            <person name="Labutti K."/>
            <person name="Kuo R."/>
            <person name="Ohm R.A."/>
            <person name="Bhattacharya S.S."/>
            <person name="Shirouzu T."/>
            <person name="Yoshinaga Y."/>
            <person name="Martin F.M."/>
            <person name="Grigoriev I.V."/>
            <person name="Hibbett D.S."/>
        </authorList>
    </citation>
    <scope>NUCLEOTIDE SEQUENCE [LARGE SCALE GENOMIC DNA]</scope>
    <source>
        <strain evidence="2 3">HHB12029</strain>
    </source>
</reference>
<dbReference type="InParanoid" id="A0A165BX07"/>